<keyword evidence="6" id="KW-0175">Coiled coil</keyword>
<evidence type="ECO:0000256" key="7">
    <source>
        <dbReference type="SAM" id="MobiDB-lite"/>
    </source>
</evidence>
<keyword evidence="4" id="KW-0863">Zinc-finger</keyword>
<feature type="domain" description="NF-X1-type" evidence="9">
    <location>
        <begin position="644"/>
        <end position="664"/>
    </location>
</feature>
<feature type="region of interest" description="Disordered" evidence="7">
    <location>
        <begin position="1"/>
        <end position="27"/>
    </location>
</feature>
<dbReference type="InterPro" id="IPR034078">
    <property type="entry name" value="NFX1_fam"/>
</dbReference>
<feature type="domain" description="NF-X1-type" evidence="9">
    <location>
        <begin position="440"/>
        <end position="459"/>
    </location>
</feature>
<feature type="domain" description="NF-X1-type" evidence="9">
    <location>
        <begin position="203"/>
        <end position="221"/>
    </location>
</feature>
<feature type="domain" description="NF-X1-type" evidence="9">
    <location>
        <begin position="256"/>
        <end position="274"/>
    </location>
</feature>
<dbReference type="Proteomes" id="UP001107558">
    <property type="component" value="Chromosome 2"/>
</dbReference>
<sequence>MPPIKEKTSKNTNKKNNNAKFEEIQKKNQEILKERFGKRISESSDDEDGNKVEKSKIESLFKNYQGNESDVARIQQYFDGENLDCLICIRSVKANDKIWNCGTCYLSFHLLCIQRWANDSMNLKRLWHDNQPVGYYDNQGTYIKKKELKLFWDCPNCRTEYKEDEIPRHYFCYCQKEIDPPNQEWLIPHSCGMVCQKPLPDLCSHKCTILCHPGKCPSCPQTIQVSCKCKKSPLKTIRCSQQFWTCSEKCDKKLSCGIHKCEGICHEECPPCKEKSIKRCFCGQKTKEIKCEQEAWSCDKICKKPLSCGNHFCEKKCHGNECGQCPFGFERSCFCGKQIFEVLNCNEQQLDSCGDTCLKQLPCGHQCFSRCHKGECDPCMEHIEKKCRCGSMSKVFTCSKELLCETKCNRQKACKKHSCKARCCVDCLPCNLVCGKMLTCGKHKCEALCHSGNCYPCNEKQKISCRCGSTSIFIRCGKASKHKTPKCKELCKISSKCHHEPLPHHCHIGNCPGCKQICNEPLSCEHKCLYECHDYVKIIVKDKNFVPAGPWDVQEQRIEYKKLPHAPCKTQVEVTCLGGHETVMLNCSNARVSSCGRICGRMLSCGNHKCQKACHEVSDLNNELRDENCEDCELPCMKERPKGCTHQCSRSCHDSTKPCKKCVVQIKSKCFCGLTEVYYRCCDVYKRDIDDATRQNLLEKYRCCGARCIKLYPCGHQCTMNCHYGECQGAENCKKKVKLLCSCKNRRVEFSCDKIRAENITFANCNEDCDEKKRLLDEEKQKKLEKQRAIEEEKNRRELEEYEKKIGPKKYKERKQRVVEEKKSNFKMIIGISTAIILIIAILLYFMLYKI</sequence>
<evidence type="ECO:0000256" key="1">
    <source>
        <dbReference type="ARBA" id="ARBA00007269"/>
    </source>
</evidence>
<dbReference type="GO" id="GO:0005634">
    <property type="term" value="C:nucleus"/>
    <property type="evidence" value="ECO:0007669"/>
    <property type="project" value="InterPro"/>
</dbReference>
<feature type="transmembrane region" description="Helical" evidence="8">
    <location>
        <begin position="828"/>
        <end position="848"/>
    </location>
</feature>
<evidence type="ECO:0000256" key="5">
    <source>
        <dbReference type="ARBA" id="ARBA00022833"/>
    </source>
</evidence>
<accession>A0A9J6BXR6</accession>
<evidence type="ECO:0000313" key="11">
    <source>
        <dbReference type="Proteomes" id="UP001107558"/>
    </source>
</evidence>
<feature type="domain" description="NF-X1-type" evidence="9">
    <location>
        <begin position="605"/>
        <end position="634"/>
    </location>
</feature>
<dbReference type="SMART" id="SM00438">
    <property type="entry name" value="ZnF_NFX"/>
    <property type="match status" value="9"/>
</dbReference>
<feature type="domain" description="NF-X1-type" evidence="9">
    <location>
        <begin position="714"/>
        <end position="735"/>
    </location>
</feature>
<dbReference type="OrthoDB" id="536399at2759"/>
<protein>
    <recommendedName>
        <fullName evidence="9">NF-X1-type domain-containing protein</fullName>
    </recommendedName>
</protein>
<proteinExistence type="inferred from homology"/>
<evidence type="ECO:0000256" key="4">
    <source>
        <dbReference type="ARBA" id="ARBA00022771"/>
    </source>
</evidence>
<feature type="domain" description="NF-X1-type" evidence="9">
    <location>
        <begin position="363"/>
        <end position="381"/>
    </location>
</feature>
<keyword evidence="5" id="KW-0862">Zinc</keyword>
<feature type="domain" description="NF-X1-type" evidence="9">
    <location>
        <begin position="308"/>
        <end position="327"/>
    </location>
</feature>
<keyword evidence="8" id="KW-0812">Transmembrane</keyword>
<evidence type="ECO:0000259" key="9">
    <source>
        <dbReference type="SMART" id="SM00438"/>
    </source>
</evidence>
<organism evidence="10 11">
    <name type="scientific">Polypedilum vanderplanki</name>
    <name type="common">Sleeping chironomid midge</name>
    <dbReference type="NCBI Taxonomy" id="319348"/>
    <lineage>
        <taxon>Eukaryota</taxon>
        <taxon>Metazoa</taxon>
        <taxon>Ecdysozoa</taxon>
        <taxon>Arthropoda</taxon>
        <taxon>Hexapoda</taxon>
        <taxon>Insecta</taxon>
        <taxon>Pterygota</taxon>
        <taxon>Neoptera</taxon>
        <taxon>Endopterygota</taxon>
        <taxon>Diptera</taxon>
        <taxon>Nematocera</taxon>
        <taxon>Chironomoidea</taxon>
        <taxon>Chironomidae</taxon>
        <taxon>Chironominae</taxon>
        <taxon>Polypedilum</taxon>
        <taxon>Polypedilum</taxon>
    </lineage>
</organism>
<keyword evidence="3" id="KW-0677">Repeat</keyword>
<dbReference type="InterPro" id="IPR000967">
    <property type="entry name" value="Znf_NFX1"/>
</dbReference>
<evidence type="ECO:0000256" key="3">
    <source>
        <dbReference type="ARBA" id="ARBA00022737"/>
    </source>
</evidence>
<dbReference type="GO" id="GO:0000981">
    <property type="term" value="F:DNA-binding transcription factor activity, RNA polymerase II-specific"/>
    <property type="evidence" value="ECO:0007669"/>
    <property type="project" value="TreeGrafter"/>
</dbReference>
<keyword evidence="11" id="KW-1185">Reference proteome</keyword>
<keyword evidence="8" id="KW-0472">Membrane</keyword>
<dbReference type="CDD" id="cd06008">
    <property type="entry name" value="NF-X1-zinc-finger"/>
    <property type="match status" value="5"/>
</dbReference>
<evidence type="ECO:0000256" key="2">
    <source>
        <dbReference type="ARBA" id="ARBA00022723"/>
    </source>
</evidence>
<evidence type="ECO:0000256" key="8">
    <source>
        <dbReference type="SAM" id="Phobius"/>
    </source>
</evidence>
<reference evidence="10" key="1">
    <citation type="submission" date="2021-03" db="EMBL/GenBank/DDBJ databases">
        <title>Chromosome level genome of the anhydrobiotic midge Polypedilum vanderplanki.</title>
        <authorList>
            <person name="Yoshida Y."/>
            <person name="Kikawada T."/>
            <person name="Gusev O."/>
        </authorList>
    </citation>
    <scope>NUCLEOTIDE SEQUENCE</scope>
    <source>
        <strain evidence="10">NIAS01</strain>
        <tissue evidence="10">Whole body or cell culture</tissue>
    </source>
</reference>
<keyword evidence="2" id="KW-0479">Metal-binding</keyword>
<evidence type="ECO:0000313" key="10">
    <source>
        <dbReference type="EMBL" id="KAG5674339.1"/>
    </source>
</evidence>
<dbReference type="GO" id="GO:0008270">
    <property type="term" value="F:zinc ion binding"/>
    <property type="evidence" value="ECO:0007669"/>
    <property type="project" value="UniProtKB-KW"/>
</dbReference>
<comment type="similarity">
    <text evidence="1">Belongs to the NFX1 family.</text>
</comment>
<keyword evidence="8" id="KW-1133">Transmembrane helix</keyword>
<dbReference type="Pfam" id="PF01422">
    <property type="entry name" value="zf-NF-X1"/>
    <property type="match status" value="7"/>
</dbReference>
<dbReference type="AlphaFoldDB" id="A0A9J6BXR6"/>
<dbReference type="EMBL" id="JADBJN010000002">
    <property type="protein sequence ID" value="KAG5674339.1"/>
    <property type="molecule type" value="Genomic_DNA"/>
</dbReference>
<comment type="caution">
    <text evidence="10">The sequence shown here is derived from an EMBL/GenBank/DDBJ whole genome shotgun (WGS) entry which is preliminary data.</text>
</comment>
<dbReference type="PANTHER" id="PTHR12360">
    <property type="entry name" value="NUCLEAR TRANSCRIPTION FACTOR, X-BOX BINDING 1 NFX1"/>
    <property type="match status" value="1"/>
</dbReference>
<evidence type="ECO:0000256" key="6">
    <source>
        <dbReference type="SAM" id="Coils"/>
    </source>
</evidence>
<feature type="domain" description="NF-X1-type" evidence="9">
    <location>
        <begin position="414"/>
        <end position="432"/>
    </location>
</feature>
<dbReference type="PANTHER" id="PTHR12360:SF1">
    <property type="entry name" value="NF-X1-TYPE ZINC FINGER PROTEIN NFXL1"/>
    <property type="match status" value="1"/>
</dbReference>
<dbReference type="GO" id="GO:0000977">
    <property type="term" value="F:RNA polymerase II transcription regulatory region sequence-specific DNA binding"/>
    <property type="evidence" value="ECO:0007669"/>
    <property type="project" value="TreeGrafter"/>
</dbReference>
<gene>
    <name evidence="10" type="ORF">PVAND_004314</name>
</gene>
<name>A0A9J6BXR6_POLVA</name>
<feature type="coiled-coil region" evidence="6">
    <location>
        <begin position="762"/>
        <end position="801"/>
    </location>
</feature>